<dbReference type="GO" id="GO:0008395">
    <property type="term" value="F:steroid hydroxylase activity"/>
    <property type="evidence" value="ECO:0007669"/>
    <property type="project" value="TreeGrafter"/>
</dbReference>
<proteinExistence type="inferred from homology"/>
<keyword evidence="5 8" id="KW-0560">Oxidoreductase</keyword>
<dbReference type="InterPro" id="IPR036396">
    <property type="entry name" value="Cyt_P450_sf"/>
</dbReference>
<accession>A0A1E3SFD9</accession>
<keyword evidence="6 8" id="KW-0408">Iron</keyword>
<dbReference type="OrthoDB" id="502624at2"/>
<dbReference type="STRING" id="28445.BHQ20_10735"/>
<dbReference type="GO" id="GO:0006707">
    <property type="term" value="P:cholesterol catabolic process"/>
    <property type="evidence" value="ECO:0007669"/>
    <property type="project" value="TreeGrafter"/>
</dbReference>
<evidence type="ECO:0000256" key="5">
    <source>
        <dbReference type="ARBA" id="ARBA00023002"/>
    </source>
</evidence>
<dbReference type="Proteomes" id="UP000192739">
    <property type="component" value="Unassembled WGS sequence"/>
</dbReference>
<evidence type="ECO:0000256" key="2">
    <source>
        <dbReference type="ARBA" id="ARBA00010617"/>
    </source>
</evidence>
<dbReference type="Pfam" id="PF00067">
    <property type="entry name" value="p450"/>
    <property type="match status" value="1"/>
</dbReference>
<dbReference type="PROSITE" id="PS00086">
    <property type="entry name" value="CYTOCHROME_P450"/>
    <property type="match status" value="1"/>
</dbReference>
<dbReference type="PRINTS" id="PR00385">
    <property type="entry name" value="P450"/>
</dbReference>
<dbReference type="PANTHER" id="PTHR46696:SF4">
    <property type="entry name" value="BIOTIN BIOSYNTHESIS CYTOCHROME P450"/>
    <property type="match status" value="1"/>
</dbReference>
<comment type="cofactor">
    <cofactor evidence="1">
        <name>heme</name>
        <dbReference type="ChEBI" id="CHEBI:30413"/>
    </cofactor>
</comment>
<evidence type="ECO:0000256" key="8">
    <source>
        <dbReference type="RuleBase" id="RU000461"/>
    </source>
</evidence>
<dbReference type="FunFam" id="1.10.630.10:FF:000018">
    <property type="entry name" value="Cytochrome P450 monooxygenase"/>
    <property type="match status" value="1"/>
</dbReference>
<dbReference type="GO" id="GO:0020037">
    <property type="term" value="F:heme binding"/>
    <property type="evidence" value="ECO:0007669"/>
    <property type="project" value="InterPro"/>
</dbReference>
<evidence type="ECO:0000256" key="1">
    <source>
        <dbReference type="ARBA" id="ARBA00001971"/>
    </source>
</evidence>
<keyword evidence="3 8" id="KW-0349">Heme</keyword>
<organism evidence="9 10">
    <name type="scientific">Mycobacterium intermedium</name>
    <dbReference type="NCBI Taxonomy" id="28445"/>
    <lineage>
        <taxon>Bacteria</taxon>
        <taxon>Bacillati</taxon>
        <taxon>Actinomycetota</taxon>
        <taxon>Actinomycetes</taxon>
        <taxon>Mycobacteriales</taxon>
        <taxon>Mycobacteriaceae</taxon>
        <taxon>Mycobacterium</taxon>
        <taxon>Mycobacterium simiae complex</taxon>
    </lineage>
</organism>
<dbReference type="GO" id="GO:0036199">
    <property type="term" value="F:cholest-4-en-3-one 26-monooxygenase activity"/>
    <property type="evidence" value="ECO:0007669"/>
    <property type="project" value="TreeGrafter"/>
</dbReference>
<evidence type="ECO:0000256" key="6">
    <source>
        <dbReference type="ARBA" id="ARBA00023004"/>
    </source>
</evidence>
<dbReference type="PANTHER" id="PTHR46696">
    <property type="entry name" value="P450, PUTATIVE (EUROFUNG)-RELATED"/>
    <property type="match status" value="1"/>
</dbReference>
<dbReference type="InterPro" id="IPR001128">
    <property type="entry name" value="Cyt_P450"/>
</dbReference>
<name>A0A1E3SFD9_MYCIE</name>
<comment type="caution">
    <text evidence="9">The sequence shown here is derived from an EMBL/GenBank/DDBJ whole genome shotgun (WGS) entry which is preliminary data.</text>
</comment>
<sequence length="432" mass="47357">MALSRNARAAGSIVKPLAVSARLSLAAAVRTRRLGEKAYAGADITDYDPLDPITAAEPHEAYRKLHAGGRVHYSPKRSTWILARHADVRAALTDTDKINSTQGVTRMKFSMPTLVMTDGEQHAQLRKKVQPAFTKRALDSWTPMIDGLARDLVADVLANPGCDVVQRLAIPMPIRMIAHILGVPERDVDQFRRWSEAAIRILDFAPTLPAMSRSVKAAGAVMALRRYFMDQFAAGQLKGGDTVIGRLVDSNADGAMTDDDLFFFALLLLIAGNETTTNLLGGLVDTLARFPEQYDLIRESPDLIPLAIEEQLRFSTPIQNLYRYTVADYPVGDVTIPAGSRVMLSFGAANRDPLVYDSPDDYRADRNPRMHVAFGYGAHMCLGAPLARLEAQAVLRELVENVSRISIEGTTTWSTNSSLRGPTHLPARLIPA</sequence>
<gene>
    <name evidence="9" type="ORF">BST27_04185</name>
</gene>
<protein>
    <submittedName>
        <fullName evidence="9">Cytochrome P450</fullName>
    </submittedName>
</protein>
<comment type="similarity">
    <text evidence="2 8">Belongs to the cytochrome P450 family.</text>
</comment>
<dbReference type="InterPro" id="IPR002397">
    <property type="entry name" value="Cyt_P450_B"/>
</dbReference>
<evidence type="ECO:0000313" key="9">
    <source>
        <dbReference type="EMBL" id="ORB09776.1"/>
    </source>
</evidence>
<dbReference type="GO" id="GO:0005506">
    <property type="term" value="F:iron ion binding"/>
    <property type="evidence" value="ECO:0007669"/>
    <property type="project" value="InterPro"/>
</dbReference>
<evidence type="ECO:0000256" key="7">
    <source>
        <dbReference type="ARBA" id="ARBA00023033"/>
    </source>
</evidence>
<keyword evidence="4 8" id="KW-0479">Metal-binding</keyword>
<evidence type="ECO:0000256" key="3">
    <source>
        <dbReference type="ARBA" id="ARBA00022617"/>
    </source>
</evidence>
<reference evidence="9 10" key="1">
    <citation type="submission" date="2017-02" db="EMBL/GenBank/DDBJ databases">
        <title>The new phylogeny of genus Mycobacterium.</title>
        <authorList>
            <person name="Tortoli E."/>
            <person name="Trovato A."/>
            <person name="Cirillo D.M."/>
        </authorList>
    </citation>
    <scope>NUCLEOTIDE SEQUENCE [LARGE SCALE GENOMIC DNA]</scope>
    <source>
        <strain evidence="9 10">DSM 44049</strain>
    </source>
</reference>
<dbReference type="SUPFAM" id="SSF48264">
    <property type="entry name" value="Cytochrome P450"/>
    <property type="match status" value="1"/>
</dbReference>
<keyword evidence="10" id="KW-1185">Reference proteome</keyword>
<dbReference type="PRINTS" id="PR00359">
    <property type="entry name" value="BP450"/>
</dbReference>
<dbReference type="Gene3D" id="1.10.630.10">
    <property type="entry name" value="Cytochrome P450"/>
    <property type="match status" value="1"/>
</dbReference>
<evidence type="ECO:0000313" key="10">
    <source>
        <dbReference type="Proteomes" id="UP000192739"/>
    </source>
</evidence>
<dbReference type="EMBL" id="MVHT01000007">
    <property type="protein sequence ID" value="ORB09776.1"/>
    <property type="molecule type" value="Genomic_DNA"/>
</dbReference>
<evidence type="ECO:0000256" key="4">
    <source>
        <dbReference type="ARBA" id="ARBA00022723"/>
    </source>
</evidence>
<keyword evidence="7 8" id="KW-0503">Monooxygenase</keyword>
<dbReference type="InterPro" id="IPR017972">
    <property type="entry name" value="Cyt_P450_CS"/>
</dbReference>
<dbReference type="AlphaFoldDB" id="A0A1E3SFD9"/>